<dbReference type="GO" id="GO:0016158">
    <property type="term" value="F:inositol hexakisphosphate 3-phosphatase activity"/>
    <property type="evidence" value="ECO:0007669"/>
    <property type="project" value="InterPro"/>
</dbReference>
<dbReference type="RefSeq" id="WP_203958206.1">
    <property type="nucleotide sequence ID" value="NZ_BOOO01000050.1"/>
</dbReference>
<feature type="chain" id="PRO_5039445409" evidence="1">
    <location>
        <begin position="22"/>
        <end position="443"/>
    </location>
</feature>
<accession>A0A8J3TYW6</accession>
<dbReference type="Gene3D" id="2.120.10.30">
    <property type="entry name" value="TolB, C-terminal domain"/>
    <property type="match status" value="1"/>
</dbReference>
<dbReference type="PROSITE" id="PS51662">
    <property type="entry name" value="BP_PHYTASE"/>
    <property type="match status" value="1"/>
</dbReference>
<keyword evidence="4" id="KW-1185">Reference proteome</keyword>
<proteinExistence type="predicted"/>
<dbReference type="InterPro" id="IPR003431">
    <property type="entry name" value="B-propeller_Phytase"/>
</dbReference>
<evidence type="ECO:0000313" key="4">
    <source>
        <dbReference type="Proteomes" id="UP000650628"/>
    </source>
</evidence>
<keyword evidence="1" id="KW-0732">Signal</keyword>
<dbReference type="SUPFAM" id="SSF50956">
    <property type="entry name" value="Thermostable phytase (3-phytase)"/>
    <property type="match status" value="1"/>
</dbReference>
<dbReference type="AlphaFoldDB" id="A0A8J3TYW6"/>
<protein>
    <submittedName>
        <fullName evidence="3">Hydrolase</fullName>
    </submittedName>
</protein>
<feature type="signal peptide" evidence="1">
    <location>
        <begin position="1"/>
        <end position="21"/>
    </location>
</feature>
<dbReference type="InterPro" id="IPR011042">
    <property type="entry name" value="6-blade_b-propeller_TolB-like"/>
</dbReference>
<sequence>MRPLTGLTALAPAALSICVLAAPLPAAATDLPTVRPRVETPALYDDEAGGNANGDDPAIWVHPTSAEASVVATTAKEGGLYVYDLGGRQLQHLPAPAAPGEDDEPGRLNNVDVVYGRPSAGGRSDLLVASDRGSDKLRVYRVDPAKAARGQAPLTDVTDPAAPFVFNKTQAEVNDAETVYGLATWKRASGTYVVVSRRHTTRLALLKLTDAPHGKVGYTLVRTIDLPSSFALPNGSRWTPCDEPGVGPQVEGMVVDPQTGTLYAAQEDVGIWRIPADLTGRPALIDRVREYGVPATYDADTEECAPGTDPGFGGRHLSADAEGLTVYYGKNGRGYLIASSQGDDTFAVYGRSGGNDYIGSFRVGDHGGVDGVQASDGAMVVNVPLGRRFPKGLFVTHDGANTPAALDPDGEVRENTDFKYVKWDDIARGLDLDVDTRSGDPRG</sequence>
<reference evidence="3 4" key="1">
    <citation type="submission" date="2021-01" db="EMBL/GenBank/DDBJ databases">
        <title>Whole genome shotgun sequence of Planotetraspora mira NBRC 15435.</title>
        <authorList>
            <person name="Komaki H."/>
            <person name="Tamura T."/>
        </authorList>
    </citation>
    <scope>NUCLEOTIDE SEQUENCE [LARGE SCALE GENOMIC DNA]</scope>
    <source>
        <strain evidence="3 4">NBRC 15435</strain>
    </source>
</reference>
<keyword evidence="3" id="KW-0378">Hydrolase</keyword>
<evidence type="ECO:0000256" key="1">
    <source>
        <dbReference type="SAM" id="SignalP"/>
    </source>
</evidence>
<comment type="caution">
    <text evidence="3">The sequence shown here is derived from an EMBL/GenBank/DDBJ whole genome shotgun (WGS) entry which is preliminary data.</text>
</comment>
<evidence type="ECO:0000313" key="3">
    <source>
        <dbReference type="EMBL" id="GII34411.1"/>
    </source>
</evidence>
<evidence type="ECO:0000259" key="2">
    <source>
        <dbReference type="PROSITE" id="PS51662"/>
    </source>
</evidence>
<gene>
    <name evidence="3" type="ORF">Pmi06nite_78530</name>
</gene>
<dbReference type="Pfam" id="PF02333">
    <property type="entry name" value="Phytase"/>
    <property type="match status" value="2"/>
</dbReference>
<name>A0A8J3TYW6_9ACTN</name>
<dbReference type="Proteomes" id="UP000650628">
    <property type="component" value="Unassembled WGS sequence"/>
</dbReference>
<feature type="domain" description="BPP" evidence="2">
    <location>
        <begin position="24"/>
        <end position="430"/>
    </location>
</feature>
<dbReference type="EMBL" id="BOOO01000050">
    <property type="protein sequence ID" value="GII34411.1"/>
    <property type="molecule type" value="Genomic_DNA"/>
</dbReference>
<organism evidence="3 4">
    <name type="scientific">Planotetraspora mira</name>
    <dbReference type="NCBI Taxonomy" id="58121"/>
    <lineage>
        <taxon>Bacteria</taxon>
        <taxon>Bacillati</taxon>
        <taxon>Actinomycetota</taxon>
        <taxon>Actinomycetes</taxon>
        <taxon>Streptosporangiales</taxon>
        <taxon>Streptosporangiaceae</taxon>
        <taxon>Planotetraspora</taxon>
    </lineage>
</organism>